<gene>
    <name evidence="1" type="ORF">RY831_13450</name>
</gene>
<sequence>MQQGTALRYRRRAVLPAGRNENLPISQQHSGLININNSEVQADDWMLRCRTHGKTASANISHEKH</sequence>
<comment type="caution">
    <text evidence="1">The sequence shown here is derived from an EMBL/GenBank/DDBJ whole genome shotgun (WGS) entry which is preliminary data.</text>
</comment>
<protein>
    <submittedName>
        <fullName evidence="1">Uncharacterized protein</fullName>
    </submittedName>
</protein>
<dbReference type="Proteomes" id="UP001352263">
    <property type="component" value="Unassembled WGS sequence"/>
</dbReference>
<name>A0ABU6J9G2_9BURK</name>
<organism evidence="1 2">
    <name type="scientific">Noviherbaspirillum album</name>
    <dbReference type="NCBI Taxonomy" id="3080276"/>
    <lineage>
        <taxon>Bacteria</taxon>
        <taxon>Pseudomonadati</taxon>
        <taxon>Pseudomonadota</taxon>
        <taxon>Betaproteobacteria</taxon>
        <taxon>Burkholderiales</taxon>
        <taxon>Oxalobacteraceae</taxon>
        <taxon>Noviherbaspirillum</taxon>
    </lineage>
</organism>
<dbReference type="EMBL" id="JAWIIV010000010">
    <property type="protein sequence ID" value="MEC4720163.1"/>
    <property type="molecule type" value="Genomic_DNA"/>
</dbReference>
<keyword evidence="2" id="KW-1185">Reference proteome</keyword>
<evidence type="ECO:0000313" key="1">
    <source>
        <dbReference type="EMBL" id="MEC4720163.1"/>
    </source>
</evidence>
<accession>A0ABU6J9G2</accession>
<proteinExistence type="predicted"/>
<evidence type="ECO:0000313" key="2">
    <source>
        <dbReference type="Proteomes" id="UP001352263"/>
    </source>
</evidence>
<dbReference type="RefSeq" id="WP_326506877.1">
    <property type="nucleotide sequence ID" value="NZ_JAWIIV010000010.1"/>
</dbReference>
<reference evidence="1 2" key="1">
    <citation type="submission" date="2023-10" db="EMBL/GenBank/DDBJ databases">
        <title>Noviherbaspirillum sp. CPCC 100848 genome assembly.</title>
        <authorList>
            <person name="Li X.Y."/>
            <person name="Fang X.M."/>
        </authorList>
    </citation>
    <scope>NUCLEOTIDE SEQUENCE [LARGE SCALE GENOMIC DNA]</scope>
    <source>
        <strain evidence="1 2">CPCC 100848</strain>
    </source>
</reference>